<gene>
    <name evidence="1" type="ORF">DWW08_13440</name>
</gene>
<sequence length="285" mass="33415">MNVNSCKRWAADFVCKISIKLYYQLSYLHNRKRLLNFAFPHNLSEFIIKKIVSGETAQYAVYADKYAVRKYVEEVGLGNILPKILGVWKDVDEIEFDSLPDKFALKLNYGSGMNIICKNRRNLNTAEIKEKISGWMSKDIFWRAEPHYDLIPKCIICEEFIEDHMGYFPLDYKFMCFNGVPNHILVCSERNVKMKLFTYDLDWNKIDLLTSDYRSTEDIRKPQNLDLMIQYATQLSKGFDFVRIDLYDTGEHVFFGEMTFTPEGGVLRYYSLSALSMMGKLVYLK</sequence>
<dbReference type="RefSeq" id="WP_101602845.1">
    <property type="nucleotide sequence ID" value="NZ_CP018937.1"/>
</dbReference>
<dbReference type="Pfam" id="PF14305">
    <property type="entry name" value="ATPgrasp_TupA"/>
    <property type="match status" value="1"/>
</dbReference>
<dbReference type="Proteomes" id="UP000286270">
    <property type="component" value="Unassembled WGS sequence"/>
</dbReference>
<dbReference type="EMBL" id="QRZH01000011">
    <property type="protein sequence ID" value="RGV52163.1"/>
    <property type="molecule type" value="Genomic_DNA"/>
</dbReference>
<accession>A0A2K9H0J9</accession>
<name>A0A2K9H0J9_BACFG</name>
<dbReference type="AlphaFoldDB" id="A0A2K9H0J9"/>
<protein>
    <submittedName>
        <fullName evidence="1">Uncharacterized protein</fullName>
    </submittedName>
</protein>
<evidence type="ECO:0000313" key="2">
    <source>
        <dbReference type="Proteomes" id="UP000286270"/>
    </source>
</evidence>
<proteinExistence type="predicted"/>
<comment type="caution">
    <text evidence="1">The sequence shown here is derived from an EMBL/GenBank/DDBJ whole genome shotgun (WGS) entry which is preliminary data.</text>
</comment>
<organism evidence="1 2">
    <name type="scientific">Bacteroides fragilis</name>
    <dbReference type="NCBI Taxonomy" id="817"/>
    <lineage>
        <taxon>Bacteria</taxon>
        <taxon>Pseudomonadati</taxon>
        <taxon>Bacteroidota</taxon>
        <taxon>Bacteroidia</taxon>
        <taxon>Bacteroidales</taxon>
        <taxon>Bacteroidaceae</taxon>
        <taxon>Bacteroides</taxon>
    </lineage>
</organism>
<evidence type="ECO:0000313" key="1">
    <source>
        <dbReference type="EMBL" id="RGV52163.1"/>
    </source>
</evidence>
<dbReference type="InterPro" id="IPR029465">
    <property type="entry name" value="ATPgrasp_TupA"/>
</dbReference>
<reference evidence="1 2" key="1">
    <citation type="submission" date="2018-08" db="EMBL/GenBank/DDBJ databases">
        <title>A genome reference for cultivated species of the human gut microbiota.</title>
        <authorList>
            <person name="Zou Y."/>
            <person name="Xue W."/>
            <person name="Luo G."/>
        </authorList>
    </citation>
    <scope>NUCLEOTIDE SEQUENCE [LARGE SCALE GENOMIC DNA]</scope>
    <source>
        <strain evidence="1 2">AF14-26</strain>
    </source>
</reference>